<dbReference type="AlphaFoldDB" id="A0A6C0KU99"/>
<evidence type="ECO:0000313" key="1">
    <source>
        <dbReference type="EMBL" id="QHU20267.1"/>
    </source>
</evidence>
<dbReference type="Pfam" id="PF05721">
    <property type="entry name" value="PhyH"/>
    <property type="match status" value="1"/>
</dbReference>
<dbReference type="PANTHER" id="PTHR31630">
    <property type="entry name" value="PHYTANOYL-COA DIOXYGENASE-RELATED-RELATED"/>
    <property type="match status" value="1"/>
</dbReference>
<sequence length="334" mass="38363">MTSSMFEYKYDEYLSTPETARATLDKYGVAIIPAVLSQDQISAMNDGIWTVLEKLTAKFDVPIDRSKPETYSSFYKLEPNHSMLIQYFGVGHSQYIWNIRQNPNVARVFAELWSCSPTDLHTSFDAVSFAIPPEIMNSTRKGYHHRDWMHCDQSFRRTDLECYQAWVTGFDVVDGDATLAILEKSHLLHKEFADAVLKTPPSSDWHKLKEDQEAWYKEKGCSRVSIKCRAGDMVIWDSRTIHCGQGPVKKRASKNYRHVVYVAMTPKKMTSGRVLKNRISAFEKRRMTTHMPYKCKLFGLKPHTYGKPLPDIQSLDETNEPLALTDLGRSLVGY</sequence>
<organism evidence="1">
    <name type="scientific">viral metagenome</name>
    <dbReference type="NCBI Taxonomy" id="1070528"/>
    <lineage>
        <taxon>unclassified sequences</taxon>
        <taxon>metagenomes</taxon>
        <taxon>organismal metagenomes</taxon>
    </lineage>
</organism>
<name>A0A6C0KU99_9ZZZZ</name>
<dbReference type="PANTHER" id="PTHR31630:SF6">
    <property type="entry name" value="PHYTANOYL-COA DIOXYGENASE-RELATED"/>
    <property type="match status" value="1"/>
</dbReference>
<proteinExistence type="predicted"/>
<protein>
    <recommendedName>
        <fullName evidence="2">Phytanoyl-CoA dioxygenase</fullName>
    </recommendedName>
</protein>
<dbReference type="EMBL" id="MN740965">
    <property type="protein sequence ID" value="QHU20267.1"/>
    <property type="molecule type" value="Genomic_DNA"/>
</dbReference>
<dbReference type="Gene3D" id="2.60.120.620">
    <property type="entry name" value="q2cbj1_9rhob like domain"/>
    <property type="match status" value="1"/>
</dbReference>
<evidence type="ECO:0008006" key="2">
    <source>
        <dbReference type="Google" id="ProtNLM"/>
    </source>
</evidence>
<dbReference type="SUPFAM" id="SSF51197">
    <property type="entry name" value="Clavaminate synthase-like"/>
    <property type="match status" value="1"/>
</dbReference>
<accession>A0A6C0KU99</accession>
<reference evidence="1" key="1">
    <citation type="journal article" date="2020" name="Nature">
        <title>Giant virus diversity and host interactions through global metagenomics.</title>
        <authorList>
            <person name="Schulz F."/>
            <person name="Roux S."/>
            <person name="Paez-Espino D."/>
            <person name="Jungbluth S."/>
            <person name="Walsh D.A."/>
            <person name="Denef V.J."/>
            <person name="McMahon K.D."/>
            <person name="Konstantinidis K.T."/>
            <person name="Eloe-Fadrosh E.A."/>
            <person name="Kyrpides N.C."/>
            <person name="Woyke T."/>
        </authorList>
    </citation>
    <scope>NUCLEOTIDE SEQUENCE</scope>
    <source>
        <strain evidence="1">GVMAG-S-3300013014-136</strain>
    </source>
</reference>
<dbReference type="InterPro" id="IPR008775">
    <property type="entry name" value="Phytyl_CoA_dOase-like"/>
</dbReference>